<feature type="region of interest" description="Disordered" evidence="1">
    <location>
        <begin position="127"/>
        <end position="190"/>
    </location>
</feature>
<evidence type="ECO:0000256" key="1">
    <source>
        <dbReference type="SAM" id="MobiDB-lite"/>
    </source>
</evidence>
<feature type="compositionally biased region" description="Basic and acidic residues" evidence="1">
    <location>
        <begin position="213"/>
        <end position="228"/>
    </location>
</feature>
<reference evidence="2 3" key="1">
    <citation type="journal article" date="2016" name="Mol. Biol. Evol.">
        <title>Comparative Genomics of Early-Diverging Mushroom-Forming Fungi Provides Insights into the Origins of Lignocellulose Decay Capabilities.</title>
        <authorList>
            <person name="Nagy L.G."/>
            <person name="Riley R."/>
            <person name="Tritt A."/>
            <person name="Adam C."/>
            <person name="Daum C."/>
            <person name="Floudas D."/>
            <person name="Sun H."/>
            <person name="Yadav J.S."/>
            <person name="Pangilinan J."/>
            <person name="Larsson K.H."/>
            <person name="Matsuura K."/>
            <person name="Barry K."/>
            <person name="Labutti K."/>
            <person name="Kuo R."/>
            <person name="Ohm R.A."/>
            <person name="Bhattacharya S.S."/>
            <person name="Shirouzu T."/>
            <person name="Yoshinaga Y."/>
            <person name="Martin F.M."/>
            <person name="Grigoriev I.V."/>
            <person name="Hibbett D.S."/>
        </authorList>
    </citation>
    <scope>NUCLEOTIDE SEQUENCE [LARGE SCALE GENOMIC DNA]</scope>
    <source>
        <strain evidence="2 3">HHB12029</strain>
    </source>
</reference>
<name>A0A165BJN5_EXIGL</name>
<evidence type="ECO:0000313" key="2">
    <source>
        <dbReference type="EMBL" id="KZV80772.1"/>
    </source>
</evidence>
<dbReference type="InParanoid" id="A0A165BJN5"/>
<accession>A0A165BJN5</accession>
<feature type="compositionally biased region" description="Basic and acidic residues" evidence="1">
    <location>
        <begin position="156"/>
        <end position="190"/>
    </location>
</feature>
<organism evidence="2 3">
    <name type="scientific">Exidia glandulosa HHB12029</name>
    <dbReference type="NCBI Taxonomy" id="1314781"/>
    <lineage>
        <taxon>Eukaryota</taxon>
        <taxon>Fungi</taxon>
        <taxon>Dikarya</taxon>
        <taxon>Basidiomycota</taxon>
        <taxon>Agaricomycotina</taxon>
        <taxon>Agaricomycetes</taxon>
        <taxon>Auriculariales</taxon>
        <taxon>Exidiaceae</taxon>
        <taxon>Exidia</taxon>
    </lineage>
</organism>
<dbReference type="Proteomes" id="UP000077266">
    <property type="component" value="Unassembled WGS sequence"/>
</dbReference>
<feature type="compositionally biased region" description="Basic residues" evidence="1">
    <location>
        <begin position="144"/>
        <end position="155"/>
    </location>
</feature>
<evidence type="ECO:0000313" key="3">
    <source>
        <dbReference type="Proteomes" id="UP000077266"/>
    </source>
</evidence>
<proteinExistence type="predicted"/>
<protein>
    <submittedName>
        <fullName evidence="2">Uncharacterized protein</fullName>
    </submittedName>
</protein>
<feature type="region of interest" description="Disordered" evidence="1">
    <location>
        <begin position="213"/>
        <end position="257"/>
    </location>
</feature>
<sequence>MELKREPPPSSGSLLEWPLHLFSAPVMPERTAPQLKAPATDAWGYEREAEDWSKVPRTSFLVPSLPRLAAYAARNRRERLPFYSHRAAPTSSLALPVVSAATAEAEPAMPAATSAVALCTALTALDDDDGVATSSPDAPTSTARSRRRANGRQRKLGREEENMVERGPDQRKHGREEENTVARGPDVEKRARRAGELYAADDANVKNAAKDHRPFDGVLAEERRDIAPRYETLPSTSTSSSRATAPCHEQSSGPLEDDAMDLDEQLDPDGFLAVTLRDAAYARPGSCVRIRTPHPMDLLSIQDHNADMLRRKMQHAVELDLSSPLIRTAASRGAPSHLPSLQVLHYTEAHGDMKDTLTDIDMDNIQVLKGTEVTPSTFLFALRRSTKYASLEIGFDTDGELRIAFQDDRGRVRTFNKCTSSVLHILAIHPIMHRAELICLDDLLETPLLKALPAWVDLAARELRVRVTGSQGSPLFQYQGVLLRMPKLEVVNFVSSLSPSSSRAVVTAEDAVRLLGQIVEHKKVVLLPIERINAPWWRTRSNMMLKRGKFAYTTKK</sequence>
<dbReference type="AlphaFoldDB" id="A0A165BJN5"/>
<dbReference type="EMBL" id="KV426452">
    <property type="protein sequence ID" value="KZV80772.1"/>
    <property type="molecule type" value="Genomic_DNA"/>
</dbReference>
<keyword evidence="3" id="KW-1185">Reference proteome</keyword>
<gene>
    <name evidence="2" type="ORF">EXIGLDRAFT_780576</name>
</gene>